<name>A0A0F9HJ10_9ZZZZ</name>
<reference evidence="2" key="1">
    <citation type="journal article" date="2015" name="Nature">
        <title>Complex archaea that bridge the gap between prokaryotes and eukaryotes.</title>
        <authorList>
            <person name="Spang A."/>
            <person name="Saw J.H."/>
            <person name="Jorgensen S.L."/>
            <person name="Zaremba-Niedzwiedzka K."/>
            <person name="Martijn J."/>
            <person name="Lind A.E."/>
            <person name="van Eijk R."/>
            <person name="Schleper C."/>
            <person name="Guy L."/>
            <person name="Ettema T.J."/>
        </authorList>
    </citation>
    <scope>NUCLEOTIDE SEQUENCE</scope>
</reference>
<feature type="coiled-coil region" evidence="1">
    <location>
        <begin position="105"/>
        <end position="132"/>
    </location>
</feature>
<evidence type="ECO:0000313" key="2">
    <source>
        <dbReference type="EMBL" id="KKL75132.1"/>
    </source>
</evidence>
<gene>
    <name evidence="2" type="ORF">LCGC14_2057990</name>
</gene>
<protein>
    <recommendedName>
        <fullName evidence="3">Flagellar FliJ protein</fullName>
    </recommendedName>
</protein>
<accession>A0A0F9HJ10</accession>
<dbReference type="EMBL" id="LAZR01024438">
    <property type="protein sequence ID" value="KKL75132.1"/>
    <property type="molecule type" value="Genomic_DNA"/>
</dbReference>
<feature type="coiled-coil region" evidence="1">
    <location>
        <begin position="52"/>
        <end position="79"/>
    </location>
</feature>
<evidence type="ECO:0000256" key="1">
    <source>
        <dbReference type="SAM" id="Coils"/>
    </source>
</evidence>
<proteinExistence type="predicted"/>
<evidence type="ECO:0008006" key="3">
    <source>
        <dbReference type="Google" id="ProtNLM"/>
    </source>
</evidence>
<keyword evidence="1" id="KW-0175">Coiled coil</keyword>
<comment type="caution">
    <text evidence="2">The sequence shown here is derived from an EMBL/GenBank/DDBJ whole genome shotgun (WGS) entry which is preliminary data.</text>
</comment>
<feature type="non-terminal residue" evidence="2">
    <location>
        <position position="150"/>
    </location>
</feature>
<sequence length="150" mass="17732">MVKDLVKVDEKDRFIVEQKVDQFLTEAKAIEIVDDDIYQYAGELLDQEKAIYKFVEKTYEKTKKALNKAKAELMELIHLHIDPLDEAEKILKSKRSVWHVAQEEIRRKERIRVEAELRKQEEERRLDEAIETGDDSILEEPIFIPAVPVR</sequence>
<organism evidence="2">
    <name type="scientific">marine sediment metagenome</name>
    <dbReference type="NCBI Taxonomy" id="412755"/>
    <lineage>
        <taxon>unclassified sequences</taxon>
        <taxon>metagenomes</taxon>
        <taxon>ecological metagenomes</taxon>
    </lineage>
</organism>
<dbReference type="AlphaFoldDB" id="A0A0F9HJ10"/>